<evidence type="ECO:0000313" key="12">
    <source>
        <dbReference type="Proteomes" id="UP000010310"/>
    </source>
</evidence>
<dbReference type="GO" id="GO:0000287">
    <property type="term" value="F:magnesium ion binding"/>
    <property type="evidence" value="ECO:0007669"/>
    <property type="project" value="UniProtKB-UniRule"/>
</dbReference>
<feature type="binding site" evidence="6">
    <location>
        <position position="242"/>
    </location>
    <ligand>
        <name>Mg(2+)</name>
        <dbReference type="ChEBI" id="CHEBI:18420"/>
    </ligand>
</feature>
<name>K6GHB9_9GAMM</name>
<comment type="catalytic activity">
    <reaction evidence="6">
        <text>alpha-D-glucosamine 1-phosphate = D-glucosamine 6-phosphate</text>
        <dbReference type="Rhea" id="RHEA:23424"/>
        <dbReference type="ChEBI" id="CHEBI:58516"/>
        <dbReference type="ChEBI" id="CHEBI:58725"/>
        <dbReference type="EC" id="5.4.2.10"/>
    </reaction>
</comment>
<evidence type="ECO:0000256" key="4">
    <source>
        <dbReference type="ARBA" id="ARBA00022842"/>
    </source>
</evidence>
<organism evidence="11 12">
    <name type="scientific">SAR86 cluster bacterium SAR86E</name>
    <dbReference type="NCBI Taxonomy" id="1208365"/>
    <lineage>
        <taxon>Bacteria</taxon>
        <taxon>Pseudomonadati</taxon>
        <taxon>Pseudomonadota</taxon>
        <taxon>Gammaproteobacteria</taxon>
        <taxon>SAR86 cluster</taxon>
    </lineage>
</organism>
<dbReference type="GO" id="GO:0006048">
    <property type="term" value="P:UDP-N-acetylglucosamine biosynthetic process"/>
    <property type="evidence" value="ECO:0007669"/>
    <property type="project" value="TreeGrafter"/>
</dbReference>
<dbReference type="NCBIfam" id="TIGR01455">
    <property type="entry name" value="glmM"/>
    <property type="match status" value="1"/>
</dbReference>
<dbReference type="InterPro" id="IPR006352">
    <property type="entry name" value="GlmM_bact"/>
</dbReference>
<dbReference type="InterPro" id="IPR050060">
    <property type="entry name" value="Phosphoglucosamine_mutase"/>
</dbReference>
<comment type="caution">
    <text evidence="11">The sequence shown here is derived from an EMBL/GenBank/DDBJ whole genome shotgun (WGS) entry which is preliminary data.</text>
</comment>
<dbReference type="Pfam" id="PF00408">
    <property type="entry name" value="PGM_PMM_IV"/>
    <property type="match status" value="1"/>
</dbReference>
<dbReference type="SUPFAM" id="SSF55957">
    <property type="entry name" value="Phosphoglucomutase, C-terminal domain"/>
    <property type="match status" value="1"/>
</dbReference>
<dbReference type="InterPro" id="IPR005843">
    <property type="entry name" value="A-D-PHexomutase_C"/>
</dbReference>
<dbReference type="Proteomes" id="UP000010310">
    <property type="component" value="Unassembled WGS sequence"/>
</dbReference>
<dbReference type="EC" id="5.4.2.10" evidence="6"/>
<comment type="PTM">
    <text evidence="6">Activated by phosphorylation.</text>
</comment>
<dbReference type="PANTHER" id="PTHR42946">
    <property type="entry name" value="PHOSPHOHEXOSE MUTASE"/>
    <property type="match status" value="1"/>
</dbReference>
<dbReference type="HAMAP" id="MF_01554_B">
    <property type="entry name" value="GlmM_B"/>
    <property type="match status" value="1"/>
</dbReference>
<dbReference type="InterPro" id="IPR036900">
    <property type="entry name" value="A-D-PHexomutase_C_sf"/>
</dbReference>
<feature type="binding site" description="via phosphate group" evidence="6">
    <location>
        <position position="99"/>
    </location>
    <ligand>
        <name>Mg(2+)</name>
        <dbReference type="ChEBI" id="CHEBI:18420"/>
    </ligand>
</feature>
<dbReference type="GO" id="GO:0005829">
    <property type="term" value="C:cytosol"/>
    <property type="evidence" value="ECO:0007669"/>
    <property type="project" value="TreeGrafter"/>
</dbReference>
<dbReference type="InterPro" id="IPR005841">
    <property type="entry name" value="Alpha-D-phosphohexomutase_SF"/>
</dbReference>
<keyword evidence="4 6" id="KW-0460">Magnesium</keyword>
<evidence type="ECO:0000256" key="6">
    <source>
        <dbReference type="HAMAP-Rule" id="MF_01554"/>
    </source>
</evidence>
<evidence type="ECO:0000256" key="1">
    <source>
        <dbReference type="ARBA" id="ARBA00010231"/>
    </source>
</evidence>
<evidence type="ECO:0000256" key="5">
    <source>
        <dbReference type="ARBA" id="ARBA00023235"/>
    </source>
</evidence>
<keyword evidence="2 6" id="KW-0597">Phosphoprotein</keyword>
<dbReference type="Pfam" id="PF02879">
    <property type="entry name" value="PGM_PMM_II"/>
    <property type="match status" value="1"/>
</dbReference>
<dbReference type="InterPro" id="IPR005846">
    <property type="entry name" value="A-D-PHexomutase_a/b/a-III"/>
</dbReference>
<dbReference type="InterPro" id="IPR005845">
    <property type="entry name" value="A-D-PHexomutase_a/b/a-II"/>
</dbReference>
<gene>
    <name evidence="6 11" type="primary">glmM</name>
    <name evidence="11" type="ORF">B273_1287</name>
</gene>
<feature type="modified residue" description="Phosphoserine" evidence="6">
    <location>
        <position position="99"/>
    </location>
</feature>
<dbReference type="PRINTS" id="PR00509">
    <property type="entry name" value="PGMPMM"/>
</dbReference>
<feature type="active site" description="Phosphoserine intermediate" evidence="6">
    <location>
        <position position="99"/>
    </location>
</feature>
<dbReference type="STRING" id="1208365.B273_1287"/>
<comment type="cofactor">
    <cofactor evidence="6">
        <name>Mg(2+)</name>
        <dbReference type="ChEBI" id="CHEBI:18420"/>
    </cofactor>
    <text evidence="6">Binds 1 Mg(2+) ion per subunit.</text>
</comment>
<dbReference type="PANTHER" id="PTHR42946:SF1">
    <property type="entry name" value="PHOSPHOGLUCOMUTASE (ALPHA-D-GLUCOSE-1,6-BISPHOSPHATE-DEPENDENT)"/>
    <property type="match status" value="1"/>
</dbReference>
<dbReference type="GO" id="GO:0009252">
    <property type="term" value="P:peptidoglycan biosynthetic process"/>
    <property type="evidence" value="ECO:0007669"/>
    <property type="project" value="TreeGrafter"/>
</dbReference>
<evidence type="ECO:0000259" key="8">
    <source>
        <dbReference type="Pfam" id="PF02878"/>
    </source>
</evidence>
<dbReference type="GO" id="GO:0004615">
    <property type="term" value="F:phosphomannomutase activity"/>
    <property type="evidence" value="ECO:0007669"/>
    <property type="project" value="TreeGrafter"/>
</dbReference>
<feature type="binding site" evidence="6">
    <location>
        <position position="240"/>
    </location>
    <ligand>
        <name>Mg(2+)</name>
        <dbReference type="ChEBI" id="CHEBI:18420"/>
    </ligand>
</feature>
<dbReference type="GO" id="GO:0008966">
    <property type="term" value="F:phosphoglucosamine mutase activity"/>
    <property type="evidence" value="ECO:0007669"/>
    <property type="project" value="UniProtKB-UniRule"/>
</dbReference>
<dbReference type="GO" id="GO:0005975">
    <property type="term" value="P:carbohydrate metabolic process"/>
    <property type="evidence" value="ECO:0007669"/>
    <property type="project" value="InterPro"/>
</dbReference>
<dbReference type="PATRIC" id="fig|1208365.4.peg.867"/>
<evidence type="ECO:0000259" key="10">
    <source>
        <dbReference type="Pfam" id="PF02880"/>
    </source>
</evidence>
<sequence length="437" mass="47356">MSIKFGTDGIRGPVETDITPEVCLRIGHAAGIVLKEMGWETVLIGKDTRVSGYMLESALQAGFIAAGVNVRLLGPLPTPGVAYLTRSLRNQFGLVISASHNNYLDNGIKLFAGTGEKISKDAEKKIEKLLAGDLKPVKTADLGKARRFDESGDRYIEFCKSTVPADVSFESLRVVLDCANGACYKVSPSIFKELGAEIITIGAEPDGYNINQDCGSTNPQSAQDEVIKQRADFGIALDGDGDRVVLIDRDGNILDGDDIMYILAYANPNRTGQWSGIVGTAMTNLGFEEGVKKLGYKFKRASVGDKYVSQMLQKEGWMLGGEPSGHIICRDLVSTGDGTIAALKVISSLLMLEKDPKDILSNYTKMPQIIINVDVKNKDILSDSDIQKAIKEVESDITVGRVLARPSGTENKIRVMVESDDENAATKYATDIAKMFK</sequence>
<reference evidence="11 12" key="1">
    <citation type="submission" date="2012-09" db="EMBL/GenBank/DDBJ databases">
        <authorList>
            <person name="Dupont C.L."/>
            <person name="Rusch D.B."/>
            <person name="Lombardo M.-J."/>
            <person name="Novotny M."/>
            <person name="Yee-Greenbaum J."/>
            <person name="Laskin R."/>
        </authorList>
    </citation>
    <scope>NUCLEOTIDE SEQUENCE [LARGE SCALE GENOMIC DNA]</scope>
    <source>
        <strain evidence="11">SAR86E</strain>
    </source>
</reference>
<feature type="binding site" evidence="6">
    <location>
        <position position="238"/>
    </location>
    <ligand>
        <name>Mg(2+)</name>
        <dbReference type="ChEBI" id="CHEBI:18420"/>
    </ligand>
</feature>
<accession>K6GHB9</accession>
<dbReference type="Gene3D" id="3.30.310.50">
    <property type="entry name" value="Alpha-D-phosphohexomutase, C-terminal domain"/>
    <property type="match status" value="1"/>
</dbReference>
<keyword evidence="12" id="KW-1185">Reference proteome</keyword>
<comment type="similarity">
    <text evidence="1 6">Belongs to the phosphohexose mutase family.</text>
</comment>
<keyword evidence="5 6" id="KW-0413">Isomerase</keyword>
<evidence type="ECO:0000256" key="3">
    <source>
        <dbReference type="ARBA" id="ARBA00022723"/>
    </source>
</evidence>
<proteinExistence type="inferred from homology"/>
<dbReference type="Pfam" id="PF02880">
    <property type="entry name" value="PGM_PMM_III"/>
    <property type="match status" value="1"/>
</dbReference>
<dbReference type="Pfam" id="PF02878">
    <property type="entry name" value="PGM_PMM_I"/>
    <property type="match status" value="1"/>
</dbReference>
<dbReference type="Gene3D" id="3.40.120.10">
    <property type="entry name" value="Alpha-D-Glucose-1,6-Bisphosphate, subunit A, domain 3"/>
    <property type="match status" value="3"/>
</dbReference>
<feature type="domain" description="Alpha-D-phosphohexomutase C-terminal" evidence="7">
    <location>
        <begin position="371"/>
        <end position="434"/>
    </location>
</feature>
<dbReference type="InterPro" id="IPR005844">
    <property type="entry name" value="A-D-PHexomutase_a/b/a-I"/>
</dbReference>
<evidence type="ECO:0000256" key="2">
    <source>
        <dbReference type="ARBA" id="ARBA00022553"/>
    </source>
</evidence>
<feature type="domain" description="Alpha-D-phosphohexomutase alpha/beta/alpha" evidence="9">
    <location>
        <begin position="153"/>
        <end position="251"/>
    </location>
</feature>
<dbReference type="FunFam" id="3.40.120.10:FF:000001">
    <property type="entry name" value="Phosphoglucosamine mutase"/>
    <property type="match status" value="1"/>
</dbReference>
<dbReference type="AlphaFoldDB" id="K6GHB9"/>
<dbReference type="NCBIfam" id="NF008139">
    <property type="entry name" value="PRK10887.1"/>
    <property type="match status" value="1"/>
</dbReference>
<protein>
    <recommendedName>
        <fullName evidence="6">Phosphoglucosamine mutase</fullName>
        <ecNumber evidence="6">5.4.2.10</ecNumber>
    </recommendedName>
</protein>
<evidence type="ECO:0000259" key="9">
    <source>
        <dbReference type="Pfam" id="PF02879"/>
    </source>
</evidence>
<evidence type="ECO:0000313" key="11">
    <source>
        <dbReference type="EMBL" id="EKO36410.1"/>
    </source>
</evidence>
<evidence type="ECO:0000259" key="7">
    <source>
        <dbReference type="Pfam" id="PF00408"/>
    </source>
</evidence>
<feature type="domain" description="Alpha-D-phosphohexomutase alpha/beta/alpha" evidence="10">
    <location>
        <begin position="255"/>
        <end position="363"/>
    </location>
</feature>
<dbReference type="FunFam" id="3.40.120.10:FF:000003">
    <property type="entry name" value="Phosphoglucosamine mutase"/>
    <property type="match status" value="1"/>
</dbReference>
<comment type="function">
    <text evidence="6">Catalyzes the conversion of glucosamine-6-phosphate to glucosamine-1-phosphate.</text>
</comment>
<dbReference type="InterPro" id="IPR016055">
    <property type="entry name" value="A-D-PHexomutase_a/b/a-I/II/III"/>
</dbReference>
<dbReference type="EMBL" id="AMWX01000008">
    <property type="protein sequence ID" value="EKO36410.1"/>
    <property type="molecule type" value="Genomic_DNA"/>
</dbReference>
<feature type="domain" description="Alpha-D-phosphohexomutase alpha/beta/alpha" evidence="8">
    <location>
        <begin position="3"/>
        <end position="131"/>
    </location>
</feature>
<dbReference type="CDD" id="cd05802">
    <property type="entry name" value="GlmM"/>
    <property type="match status" value="1"/>
</dbReference>
<keyword evidence="3 6" id="KW-0479">Metal-binding</keyword>
<dbReference type="SUPFAM" id="SSF53738">
    <property type="entry name" value="Phosphoglucomutase, first 3 domains"/>
    <property type="match status" value="3"/>
</dbReference>